<evidence type="ECO:0000313" key="2">
    <source>
        <dbReference type="Proteomes" id="UP001165074"/>
    </source>
</evidence>
<dbReference type="EMBL" id="BSTK01000019">
    <property type="protein sequence ID" value="GLY91188.1"/>
    <property type="molecule type" value="Genomic_DNA"/>
</dbReference>
<organism evidence="1 2">
    <name type="scientific">Actinoallomurus iriomotensis</name>
    <dbReference type="NCBI Taxonomy" id="478107"/>
    <lineage>
        <taxon>Bacteria</taxon>
        <taxon>Bacillati</taxon>
        <taxon>Actinomycetota</taxon>
        <taxon>Actinomycetes</taxon>
        <taxon>Streptosporangiales</taxon>
        <taxon>Thermomonosporaceae</taxon>
        <taxon>Actinoallomurus</taxon>
    </lineage>
</organism>
<proteinExistence type="predicted"/>
<name>A0A9W6SCT9_9ACTN</name>
<comment type="caution">
    <text evidence="1">The sequence shown here is derived from an EMBL/GenBank/DDBJ whole genome shotgun (WGS) entry which is preliminary data.</text>
</comment>
<protein>
    <submittedName>
        <fullName evidence="1">Uncharacterized protein</fullName>
    </submittedName>
</protein>
<keyword evidence="2" id="KW-1185">Reference proteome</keyword>
<accession>A0A9W6SCT9</accession>
<dbReference type="AlphaFoldDB" id="A0A9W6SCT9"/>
<evidence type="ECO:0000313" key="1">
    <source>
        <dbReference type="EMBL" id="GLY91188.1"/>
    </source>
</evidence>
<dbReference type="Proteomes" id="UP001165074">
    <property type="component" value="Unassembled WGS sequence"/>
</dbReference>
<sequence>MAAEVHRAQQRYVSRHNVASYSIAAESARSRKTRVPQVGIHATLERLRHPRRSDGFDALYALRFDGAGGFDVRPLAEEVER</sequence>
<gene>
    <name evidence="1" type="ORF">Airi02_091170</name>
</gene>
<reference evidence="1" key="1">
    <citation type="submission" date="2023-03" db="EMBL/GenBank/DDBJ databases">
        <title>Actinoallomurus iriomotensis NBRC 103684.</title>
        <authorList>
            <person name="Ichikawa N."/>
            <person name="Sato H."/>
            <person name="Tonouchi N."/>
        </authorList>
    </citation>
    <scope>NUCLEOTIDE SEQUENCE</scope>
    <source>
        <strain evidence="1">NBRC 103684</strain>
    </source>
</reference>